<dbReference type="AlphaFoldDB" id="C1DL38"/>
<dbReference type="EMBL" id="CP001157">
    <property type="protein sequence ID" value="ACO81031.1"/>
    <property type="molecule type" value="Genomic_DNA"/>
</dbReference>
<name>C1DL38_AZOVD</name>
<dbReference type="GO" id="GO:0005509">
    <property type="term" value="F:calcium ion binding"/>
    <property type="evidence" value="ECO:0007669"/>
    <property type="project" value="InterPro"/>
</dbReference>
<dbReference type="PANTHER" id="PTHR38340">
    <property type="entry name" value="S-LAYER PROTEIN"/>
    <property type="match status" value="1"/>
</dbReference>
<dbReference type="InterPro" id="IPR001343">
    <property type="entry name" value="Hemolysn_Ca-bd"/>
</dbReference>
<protein>
    <submittedName>
        <fullName evidence="5">Uncharacterized protein</fullName>
    </submittedName>
</protein>
<keyword evidence="6" id="KW-1185">Reference proteome</keyword>
<dbReference type="SUPFAM" id="SSF63829">
    <property type="entry name" value="Calcium-dependent phosphotriesterase"/>
    <property type="match status" value="1"/>
</dbReference>
<dbReference type="SUPFAM" id="SSF51120">
    <property type="entry name" value="beta-Roll"/>
    <property type="match status" value="3"/>
</dbReference>
<proteinExistence type="predicted"/>
<dbReference type="STRING" id="322710.Avin_49350"/>
<dbReference type="Pfam" id="PF17164">
    <property type="entry name" value="DUF5122"/>
    <property type="match status" value="7"/>
</dbReference>
<dbReference type="KEGG" id="avn:Avin_49350"/>
<organism evidence="5 6">
    <name type="scientific">Azotobacter vinelandii (strain DJ / ATCC BAA-1303)</name>
    <dbReference type="NCBI Taxonomy" id="322710"/>
    <lineage>
        <taxon>Bacteria</taxon>
        <taxon>Pseudomonadati</taxon>
        <taxon>Pseudomonadota</taxon>
        <taxon>Gammaproteobacteria</taxon>
        <taxon>Pseudomonadales</taxon>
        <taxon>Pseudomonadaceae</taxon>
        <taxon>Azotobacter</taxon>
    </lineage>
</organism>
<evidence type="ECO:0000256" key="3">
    <source>
        <dbReference type="ARBA" id="ARBA00022837"/>
    </source>
</evidence>
<keyword evidence="2" id="KW-0964">Secreted</keyword>
<dbReference type="PANTHER" id="PTHR38340:SF1">
    <property type="entry name" value="S-LAYER PROTEIN"/>
    <property type="match status" value="1"/>
</dbReference>
<accession>C1DL38</accession>
<keyword evidence="3" id="KW-0106">Calcium</keyword>
<dbReference type="GeneID" id="88187789"/>
<dbReference type="PROSITE" id="PS00330">
    <property type="entry name" value="HEMOLYSIN_CALCIUM"/>
    <property type="match status" value="6"/>
</dbReference>
<evidence type="ECO:0000256" key="4">
    <source>
        <dbReference type="SAM" id="MobiDB-lite"/>
    </source>
</evidence>
<sequence>MNTSTLSGSVPNPTPRAATGKMLVDVGGHDDYSYAMGLQPDGGILLAGYSYDPGRRNYDTSLVRLNADGTLDTGFGDLGKVVVDIGGSDGARGLSLQADGKILLAGLSANDFGAIRLNADGSLDTGFGVGGKVTVDIAGSYDQANALAVQPDGKILLAGNGHNGANYDFSLIRLNADGSLDTGFGNGGKASFDDGGHEFGYGLALQADGKILMVGQSGSDIGVIRLNADGSLDAGFGDGGKAILDIGGEIDIGRSLSLLPDGKILVGGFSYDISGDYYHYNFSLIRLNADGSLDTGFGDGGTAIVDIAGGNDQGHSLVLQDDGKILLAGFSYLPDRGAYDFSVIRLNADGSLDAGFGGDGKVTVDIARGYDEGYSLAVQPDGRILLSGLGNNSASGRYDFSVIRLNADGTLDTNFGALDDGVDLVEGSDGDDELLGDSARELLLGKDGDDRLDGGAGDDTLDGGAGRDSLSGGGGADLFRFSSREDSHRTASEGFADRIRDFDPAEDRIDLSALGFSGLGDGRNGTLAVQVNGAGTRTYLKSFEADAEGRRFEVVLDGDYAGLLDDGQLIFAPPRLEGSAADDDLIGSAAAEILTGADGDDRLHGAGGDDLLDGGAGRDRLTGGSGADLFRIANREDSHRTASENLADRIRDFDPDEDRIDLSALGFSGLGDGHGGTLLLQVSGERTYLKSFEADAEGRRFEIALDGDLAGRLDSGNLLFAAAPLEGSAADDDLIGSAAAEILTGADGDDYLHGGAGDDILDGGAGRDTLAGGSGADLFRFSAREDSHRTSGESFADRILDFEAGTDRIDLSALGFSGLGDGRDGTLAVQVNDTGTLTYLKSFETDAEGRRFEIALEGDYGGQLSADAILFAAPNQLEVIGSVPPEQVG</sequence>
<dbReference type="NCBIfam" id="TIGR02608">
    <property type="entry name" value="delta_60_rpt"/>
    <property type="match status" value="7"/>
</dbReference>
<dbReference type="EnsemblBacteria" id="ACO81031">
    <property type="protein sequence ID" value="ACO81031"/>
    <property type="gene ID" value="Avin_49350"/>
</dbReference>
<dbReference type="InterPro" id="IPR011049">
    <property type="entry name" value="Serralysin-like_metalloprot_C"/>
</dbReference>
<dbReference type="InterPro" id="IPR013431">
    <property type="entry name" value="Delta_60_rpt"/>
</dbReference>
<dbReference type="OrthoDB" id="9805017at2"/>
<dbReference type="InterPro" id="IPR050557">
    <property type="entry name" value="RTX_toxin/Mannuronan_C5-epim"/>
</dbReference>
<dbReference type="GO" id="GO:0005615">
    <property type="term" value="C:extracellular space"/>
    <property type="evidence" value="ECO:0007669"/>
    <property type="project" value="InterPro"/>
</dbReference>
<feature type="region of interest" description="Disordered" evidence="4">
    <location>
        <begin position="446"/>
        <end position="469"/>
    </location>
</feature>
<evidence type="ECO:0000256" key="2">
    <source>
        <dbReference type="ARBA" id="ARBA00022525"/>
    </source>
</evidence>
<dbReference type="eggNOG" id="COG2931">
    <property type="taxonomic scope" value="Bacteria"/>
</dbReference>
<gene>
    <name evidence="5" type="ordered locus">Avin_49350</name>
</gene>
<dbReference type="Gene3D" id="2.150.10.10">
    <property type="entry name" value="Serralysin-like metalloprotease, C-terminal"/>
    <property type="match status" value="3"/>
</dbReference>
<dbReference type="RefSeq" id="WP_012703393.1">
    <property type="nucleotide sequence ID" value="NC_012560.1"/>
</dbReference>
<dbReference type="PRINTS" id="PR00313">
    <property type="entry name" value="CABNDNGRPT"/>
</dbReference>
<comment type="subcellular location">
    <subcellularLocation>
        <location evidence="1">Secreted</location>
    </subcellularLocation>
</comment>
<dbReference type="Pfam" id="PF00353">
    <property type="entry name" value="HemolysinCabind"/>
    <property type="match status" value="3"/>
</dbReference>
<dbReference type="InterPro" id="IPR018511">
    <property type="entry name" value="Hemolysin-typ_Ca-bd_CS"/>
</dbReference>
<evidence type="ECO:0000313" key="6">
    <source>
        <dbReference type="Proteomes" id="UP000002424"/>
    </source>
</evidence>
<dbReference type="Gene3D" id="2.80.10.50">
    <property type="match status" value="3"/>
</dbReference>
<dbReference type="Proteomes" id="UP000002424">
    <property type="component" value="Chromosome"/>
</dbReference>
<dbReference type="HOGENOM" id="CLU_321518_0_0_6"/>
<reference evidence="5 6" key="1">
    <citation type="journal article" date="2009" name="J. Bacteriol.">
        <title>Genome sequence of Azotobacter vinelandii, an obligate aerobe specialized to support diverse anaerobic metabolic processes.</title>
        <authorList>
            <person name="Setubal J.C."/>
            <person name="dos Santos P."/>
            <person name="Goldman B.S."/>
            <person name="Ertesvag H."/>
            <person name="Espin G."/>
            <person name="Rubio L.M."/>
            <person name="Valla S."/>
            <person name="Almeida N.F."/>
            <person name="Balasubramanian D."/>
            <person name="Cromes L."/>
            <person name="Curatti L."/>
            <person name="Du Z."/>
            <person name="Godsy E."/>
            <person name="Goodner B."/>
            <person name="Hellner-Burris K."/>
            <person name="Hernandez J.A."/>
            <person name="Houmiel K."/>
            <person name="Imperial J."/>
            <person name="Kennedy C."/>
            <person name="Larson T.J."/>
            <person name="Latreille P."/>
            <person name="Ligon L.S."/>
            <person name="Lu J."/>
            <person name="Maerk M."/>
            <person name="Miller N.M."/>
            <person name="Norton S."/>
            <person name="O'Carroll I.P."/>
            <person name="Paulsen I."/>
            <person name="Raulfs E.C."/>
            <person name="Roemer R."/>
            <person name="Rosser J."/>
            <person name="Segura D."/>
            <person name="Slater S."/>
            <person name="Stricklin S.L."/>
            <person name="Studholme D.J."/>
            <person name="Sun J."/>
            <person name="Viana C.J."/>
            <person name="Wallin E."/>
            <person name="Wang B."/>
            <person name="Wheeler C."/>
            <person name="Zhu H."/>
            <person name="Dean D.R."/>
            <person name="Dixon R."/>
            <person name="Wood D."/>
        </authorList>
    </citation>
    <scope>NUCLEOTIDE SEQUENCE [LARGE SCALE GENOMIC DNA]</scope>
    <source>
        <strain evidence="6">DJ / ATCC BAA-1303</strain>
    </source>
</reference>
<evidence type="ECO:0000256" key="1">
    <source>
        <dbReference type="ARBA" id="ARBA00004613"/>
    </source>
</evidence>
<evidence type="ECO:0000313" key="5">
    <source>
        <dbReference type="EMBL" id="ACO81031.1"/>
    </source>
</evidence>